<name>A0ABU8H9Q6_9BACI</name>
<dbReference type="EMBL" id="JBBAXC010000002">
    <property type="protein sequence ID" value="MEI5906053.1"/>
    <property type="molecule type" value="Genomic_DNA"/>
</dbReference>
<dbReference type="Proteomes" id="UP001312865">
    <property type="component" value="Unassembled WGS sequence"/>
</dbReference>
<keyword evidence="2" id="KW-1185">Reference proteome</keyword>
<accession>A0ABU8H9Q6</accession>
<dbReference type="RefSeq" id="WP_336585476.1">
    <property type="nucleotide sequence ID" value="NZ_JBBAXC010000002.1"/>
</dbReference>
<evidence type="ECO:0000313" key="1">
    <source>
        <dbReference type="EMBL" id="MEI5906053.1"/>
    </source>
</evidence>
<comment type="caution">
    <text evidence="1">The sequence shown here is derived from an EMBL/GenBank/DDBJ whole genome shotgun (WGS) entry which is preliminary data.</text>
</comment>
<gene>
    <name evidence="1" type="ORF">WAK64_03080</name>
</gene>
<organism evidence="1 2">
    <name type="scientific">Bacillus spongiae</name>
    <dbReference type="NCBI Taxonomy" id="2683610"/>
    <lineage>
        <taxon>Bacteria</taxon>
        <taxon>Bacillati</taxon>
        <taxon>Bacillota</taxon>
        <taxon>Bacilli</taxon>
        <taxon>Bacillales</taxon>
        <taxon>Bacillaceae</taxon>
        <taxon>Bacillus</taxon>
    </lineage>
</organism>
<reference evidence="1 2" key="1">
    <citation type="journal article" date="2018" name="J. Microbiol.">
        <title>Bacillus spongiae sp. nov., isolated from sponge of Jeju Island.</title>
        <authorList>
            <person name="Lee G.E."/>
            <person name="Im W.T."/>
            <person name="Park J.S."/>
        </authorList>
    </citation>
    <scope>NUCLEOTIDE SEQUENCE [LARGE SCALE GENOMIC DNA]</scope>
    <source>
        <strain evidence="1 2">135PIL107-10</strain>
    </source>
</reference>
<evidence type="ECO:0000313" key="2">
    <source>
        <dbReference type="Proteomes" id="UP001312865"/>
    </source>
</evidence>
<proteinExistence type="predicted"/>
<evidence type="ECO:0008006" key="3">
    <source>
        <dbReference type="Google" id="ProtNLM"/>
    </source>
</evidence>
<protein>
    <recommendedName>
        <fullName evidence="3">Copper amine oxidase-like N-terminal domain-containing protein</fullName>
    </recommendedName>
</protein>
<sequence length="459" mass="53134">MFRKSLLIVLFLIPVCGVILVWQWNVYSNTQEKKPIVSQNILVHIQENSLSVTQRLSGMDVSKALMWPQQVQDVSCVTVDGEACRITDEGFVTTTLRNVDEFILTYHLNKSEKTSLMVDWLFKIKERNIFTTIELSDSSEVEGNWFSNLPEVAKKQLDLVEYYQFEGVNSSPVLYWQPGSWVKTDINKQLTLFSNQSIEAIGLPTIGGGHTTIIVDASLSSVHYPNFHVLSSLSEIEDVAKLNKVAYLNERFNYSDDWIKDFLLATLVQEVPSAEKSQYAYHEFQYVFSDEEWDTWEKELSKWEDEVITPTVLDSITGKVLNGETEFFKQIAQQPNTDAVLMMKLPTVIQNKSKRSLPISSYMYKNERLYPLRETLIQLDYSVKTLSSESSFLVQQKGKMYRFYDLRSYYILNEEEFSLADDSFFIWNDTLLIKEKALSNLFQLTIEKQPQAITIKRND</sequence>